<evidence type="ECO:0000256" key="1">
    <source>
        <dbReference type="SAM" id="SignalP"/>
    </source>
</evidence>
<comment type="caution">
    <text evidence="2">The sequence shown here is derived from an EMBL/GenBank/DDBJ whole genome shotgun (WGS) entry which is preliminary data.</text>
</comment>
<keyword evidence="3" id="KW-1185">Reference proteome</keyword>
<sequence>MTYKLGFQPGFALCAALAFCFSALPARATDRPYLVLRTAAMEDDEQSWMLGGRWIRTGADNALQMGLEYDFTRATSMELEWTAERAGGGERSREAELEFKHLFNDIARDGWGVGISMMLGLNRERADERAGEAAEDGPCRGRRGALVQLPLSLSLWEEQGQAHFNLGWQRRPFNGDQGFVAAGLERRLAGRTWGFTEAVYQPGQHLLHAGVRHWLRRDRLALDISVQRQQGGEGWRNGVVIGLVAYDL</sequence>
<reference evidence="2 3" key="1">
    <citation type="submission" date="2023-11" db="EMBL/GenBank/DDBJ databases">
        <title>Draft genome of Azohydromonas lata strain H1 (DSM1123), a polyhydroxyalkanoate producer.</title>
        <authorList>
            <person name="Traversa D."/>
            <person name="D'Addabbo P."/>
            <person name="Pazzani C."/>
            <person name="Manzari C."/>
            <person name="Chiara M."/>
            <person name="Scrascia M."/>
        </authorList>
    </citation>
    <scope>NUCLEOTIDE SEQUENCE [LARGE SCALE GENOMIC DNA]</scope>
    <source>
        <strain evidence="2 3">H1</strain>
    </source>
</reference>
<feature type="chain" id="PRO_5046905453" description="Transporter" evidence="1">
    <location>
        <begin position="29"/>
        <end position="248"/>
    </location>
</feature>
<keyword evidence="1" id="KW-0732">Signal</keyword>
<feature type="signal peptide" evidence="1">
    <location>
        <begin position="1"/>
        <end position="28"/>
    </location>
</feature>
<gene>
    <name evidence="2" type="ORF">SM757_11365</name>
</gene>
<evidence type="ECO:0008006" key="4">
    <source>
        <dbReference type="Google" id="ProtNLM"/>
    </source>
</evidence>
<organism evidence="2 3">
    <name type="scientific">Azohydromonas lata</name>
    <dbReference type="NCBI Taxonomy" id="45677"/>
    <lineage>
        <taxon>Bacteria</taxon>
        <taxon>Pseudomonadati</taxon>
        <taxon>Pseudomonadota</taxon>
        <taxon>Betaproteobacteria</taxon>
        <taxon>Burkholderiales</taxon>
        <taxon>Sphaerotilaceae</taxon>
        <taxon>Azohydromonas</taxon>
    </lineage>
</organism>
<evidence type="ECO:0000313" key="2">
    <source>
        <dbReference type="EMBL" id="MDZ5457170.1"/>
    </source>
</evidence>
<evidence type="ECO:0000313" key="3">
    <source>
        <dbReference type="Proteomes" id="UP001293718"/>
    </source>
</evidence>
<protein>
    <recommendedName>
        <fullName evidence="4">Transporter</fullName>
    </recommendedName>
</protein>
<dbReference type="RefSeq" id="WP_322465557.1">
    <property type="nucleotide sequence ID" value="NZ_JAXOJX010000015.1"/>
</dbReference>
<dbReference type="EMBL" id="JAXOJX010000015">
    <property type="protein sequence ID" value="MDZ5457170.1"/>
    <property type="molecule type" value="Genomic_DNA"/>
</dbReference>
<accession>A0ABU5IET2</accession>
<proteinExistence type="predicted"/>
<name>A0ABU5IET2_9BURK</name>
<dbReference type="Proteomes" id="UP001293718">
    <property type="component" value="Unassembled WGS sequence"/>
</dbReference>